<dbReference type="Proteomes" id="UP001530377">
    <property type="component" value="Unassembled WGS sequence"/>
</dbReference>
<dbReference type="GO" id="GO:0005737">
    <property type="term" value="C:cytoplasm"/>
    <property type="evidence" value="ECO:0007669"/>
    <property type="project" value="UniProtKB-SubCell"/>
</dbReference>
<dbReference type="Gene3D" id="1.10.8.60">
    <property type="match status" value="1"/>
</dbReference>
<dbReference type="GO" id="GO:0015031">
    <property type="term" value="P:protein transport"/>
    <property type="evidence" value="ECO:0007669"/>
    <property type="project" value="UniProtKB-KW"/>
</dbReference>
<evidence type="ECO:0000256" key="4">
    <source>
        <dbReference type="ARBA" id="ARBA00022840"/>
    </source>
</evidence>
<keyword evidence="6" id="KW-0378">Hydrolase</keyword>
<dbReference type="PANTHER" id="PTHR23078">
    <property type="entry name" value="VESICULAR-FUSION PROTEIN NSF"/>
    <property type="match status" value="1"/>
</dbReference>
<dbReference type="PANTHER" id="PTHR23078:SF3">
    <property type="entry name" value="VESICLE-FUSING ATPASE"/>
    <property type="match status" value="1"/>
</dbReference>
<evidence type="ECO:0000256" key="2">
    <source>
        <dbReference type="ARBA" id="ARBA00022448"/>
    </source>
</evidence>
<dbReference type="PROSITE" id="PS00674">
    <property type="entry name" value="AAA"/>
    <property type="match status" value="1"/>
</dbReference>
<dbReference type="InterPro" id="IPR003593">
    <property type="entry name" value="AAA+_ATPase"/>
</dbReference>
<dbReference type="InterPro" id="IPR003960">
    <property type="entry name" value="ATPase_AAA_CS"/>
</dbReference>
<dbReference type="GO" id="GO:0005524">
    <property type="term" value="F:ATP binding"/>
    <property type="evidence" value="ECO:0007669"/>
    <property type="project" value="UniProtKB-UniRule"/>
</dbReference>
<evidence type="ECO:0000256" key="1">
    <source>
        <dbReference type="ARBA" id="ARBA00006914"/>
    </source>
</evidence>
<comment type="subcellular location">
    <subcellularLocation>
        <location evidence="6">Cytoplasm</location>
    </subcellularLocation>
</comment>
<comment type="caution">
    <text evidence="8">The sequence shown here is derived from an EMBL/GenBank/DDBJ whole genome shotgun (WGS) entry which is preliminary data.</text>
</comment>
<accession>A0ABD3R4D4</accession>
<proteinExistence type="inferred from homology"/>
<comment type="similarity">
    <text evidence="1 6">Belongs to the AAA ATPase family.</text>
</comment>
<comment type="function">
    <text evidence="6">Required for vesicle-mediated transport. Catalyzes the fusion of transport vesicles within the Golgi cisternae. Is also required for transport from the endoplasmic reticulum to the Golgi stack. Seems to function as a fusion protein required for the delivery of cargo proteins to all compartments of the Golgi stack independent of vesicle origin.</text>
</comment>
<reference evidence="8 9" key="1">
    <citation type="submission" date="2024-10" db="EMBL/GenBank/DDBJ databases">
        <title>Updated reference genomes for cyclostephanoid diatoms.</title>
        <authorList>
            <person name="Roberts W.R."/>
            <person name="Alverson A.J."/>
        </authorList>
    </citation>
    <scope>NUCLEOTIDE SEQUENCE [LARGE SCALE GENOMIC DNA]</scope>
    <source>
        <strain evidence="8 9">AJA228-03</strain>
    </source>
</reference>
<keyword evidence="2 6" id="KW-0813">Transport</keyword>
<evidence type="ECO:0000313" key="8">
    <source>
        <dbReference type="EMBL" id="KAL3807568.1"/>
    </source>
</evidence>
<keyword evidence="9" id="KW-1185">Reference proteome</keyword>
<dbReference type="Pfam" id="PF17862">
    <property type="entry name" value="AAA_lid_3"/>
    <property type="match status" value="1"/>
</dbReference>
<keyword evidence="6" id="KW-0479">Metal-binding</keyword>
<dbReference type="InterPro" id="IPR003959">
    <property type="entry name" value="ATPase_AAA_core"/>
</dbReference>
<name>A0ABD3R4D4_9STRA</name>
<keyword evidence="5 6" id="KW-0653">Protein transport</keyword>
<sequence>MLHLLSMVSGPDVKYGNQISHVETDDQPAIIQPGDASTDFQLLIQMAIQTLVRSDTDGDELVHSYGSASQGLWLNLPAAKELQGLLDRVALKEEEFNPWLQWMKTAPSPLILNLTTYVHDLVIQNEWVSKEHLSLIDTSLGQYISRIVCRVILLPSRSETASFSLVESAGAHVFGKLLYGGVSRYRLLKSGRTVRRVGESREVMTRNNRQQQRRHYRHPSWVQLGGLQRKYEVKHFEHVSSLFYSYNNLIRTYLSFWKFCLKAIDMGPAAILELALMPKQWQDLPTVFDKNVILGGACGDMTIAIATGAGEGMNLGHSSSGWHPSMLQLFPDTEVQNDTEDEVSSNGSAFQSLEGKERKDALVAHFRSSVGGLQPQIDSIVRRVLDGRSIYSTHAQDDSSGTAMSRSNIEAKELLLLGLQPVRGLLLYGPSGVGKTLIVREIASLLSSRPPKIVAASELLDRWVGGSERLVRELFFDAEQELMMCRLAAVAGDEDSAFLNSALHVIVIDEIDAVFRKRAYSNDSGSNVRNSVVNQLLSKLDGVNALPNVLMIGMTNRRELVDPALLRAGRLEVQIEIPLPKRSQRREILQIHFGALRKKNRLSFSLCCAIDGVASICDGGDIVGGAQAIRGRKRRALKQALCFDFTSTKRNVYDLADETEGFSGADIEGLVRCAGSRALSRARTDGGGVGSLIITLDDVKEAIEEVKA</sequence>
<keyword evidence="6" id="KW-0931">ER-Golgi transport</keyword>
<dbReference type="InterPro" id="IPR041569">
    <property type="entry name" value="AAA_lid_3"/>
</dbReference>
<dbReference type="GO" id="GO:0016787">
    <property type="term" value="F:hydrolase activity"/>
    <property type="evidence" value="ECO:0007669"/>
    <property type="project" value="UniProtKB-KW"/>
</dbReference>
<comment type="catalytic activity">
    <reaction evidence="6">
        <text>ATP + H2O = ADP + phosphate + H(+)</text>
        <dbReference type="Rhea" id="RHEA:13065"/>
        <dbReference type="ChEBI" id="CHEBI:15377"/>
        <dbReference type="ChEBI" id="CHEBI:15378"/>
        <dbReference type="ChEBI" id="CHEBI:30616"/>
        <dbReference type="ChEBI" id="CHEBI:43474"/>
        <dbReference type="ChEBI" id="CHEBI:456216"/>
        <dbReference type="EC" id="3.6.4.6"/>
    </reaction>
</comment>
<keyword evidence="6" id="KW-0963">Cytoplasm</keyword>
<evidence type="ECO:0000256" key="5">
    <source>
        <dbReference type="ARBA" id="ARBA00022927"/>
    </source>
</evidence>
<dbReference type="InterPro" id="IPR027417">
    <property type="entry name" value="P-loop_NTPase"/>
</dbReference>
<organism evidence="8 9">
    <name type="scientific">Cyclostephanos tholiformis</name>
    <dbReference type="NCBI Taxonomy" id="382380"/>
    <lineage>
        <taxon>Eukaryota</taxon>
        <taxon>Sar</taxon>
        <taxon>Stramenopiles</taxon>
        <taxon>Ochrophyta</taxon>
        <taxon>Bacillariophyta</taxon>
        <taxon>Coscinodiscophyceae</taxon>
        <taxon>Thalassiosirophycidae</taxon>
        <taxon>Stephanodiscales</taxon>
        <taxon>Stephanodiscaceae</taxon>
        <taxon>Cyclostephanos</taxon>
    </lineage>
</organism>
<dbReference type="GO" id="GO:0046872">
    <property type="term" value="F:metal ion binding"/>
    <property type="evidence" value="ECO:0007669"/>
    <property type="project" value="UniProtKB-UniRule"/>
</dbReference>
<feature type="domain" description="AAA+ ATPase" evidence="7">
    <location>
        <begin position="421"/>
        <end position="581"/>
    </location>
</feature>
<dbReference type="AlphaFoldDB" id="A0ABD3R4D4"/>
<keyword evidence="6" id="KW-0460">Magnesium</keyword>
<dbReference type="SMART" id="SM00382">
    <property type="entry name" value="AAA"/>
    <property type="match status" value="1"/>
</dbReference>
<dbReference type="Gene3D" id="3.40.50.300">
    <property type="entry name" value="P-loop containing nucleotide triphosphate hydrolases"/>
    <property type="match status" value="1"/>
</dbReference>
<dbReference type="EC" id="3.6.4.6" evidence="6"/>
<keyword evidence="3 6" id="KW-0547">Nucleotide-binding</keyword>
<dbReference type="InterPro" id="IPR039812">
    <property type="entry name" value="Vesicle-fus_ATPase"/>
</dbReference>
<dbReference type="Pfam" id="PF00004">
    <property type="entry name" value="AAA"/>
    <property type="match status" value="1"/>
</dbReference>
<comment type="cofactor">
    <cofactor evidence="6">
        <name>Mg(2+)</name>
        <dbReference type="ChEBI" id="CHEBI:18420"/>
    </cofactor>
    <text evidence="6">Binds 1 Mg(2+) ion per subunit.</text>
</comment>
<evidence type="ECO:0000259" key="7">
    <source>
        <dbReference type="SMART" id="SM00382"/>
    </source>
</evidence>
<dbReference type="SUPFAM" id="SSF52540">
    <property type="entry name" value="P-loop containing nucleoside triphosphate hydrolases"/>
    <property type="match status" value="1"/>
</dbReference>
<dbReference type="FunFam" id="3.40.50.300:FF:000154">
    <property type="entry name" value="Vesicle-fusing ATPase 1"/>
    <property type="match status" value="1"/>
</dbReference>
<evidence type="ECO:0000256" key="6">
    <source>
        <dbReference type="RuleBase" id="RU367045"/>
    </source>
</evidence>
<protein>
    <recommendedName>
        <fullName evidence="6">Vesicle-fusing ATPase</fullName>
        <ecNumber evidence="6">3.6.4.6</ecNumber>
    </recommendedName>
</protein>
<dbReference type="EMBL" id="JALLPB020000616">
    <property type="protein sequence ID" value="KAL3807568.1"/>
    <property type="molecule type" value="Genomic_DNA"/>
</dbReference>
<keyword evidence="4 6" id="KW-0067">ATP-binding</keyword>
<evidence type="ECO:0000313" key="9">
    <source>
        <dbReference type="Proteomes" id="UP001530377"/>
    </source>
</evidence>
<dbReference type="GO" id="GO:0016192">
    <property type="term" value="P:vesicle-mediated transport"/>
    <property type="evidence" value="ECO:0007669"/>
    <property type="project" value="UniProtKB-KW"/>
</dbReference>
<gene>
    <name evidence="8" type="ORF">ACHAXA_006469</name>
</gene>
<evidence type="ECO:0000256" key="3">
    <source>
        <dbReference type="ARBA" id="ARBA00022741"/>
    </source>
</evidence>